<name>A0A8J3G1Y5_9PROT</name>
<feature type="transmembrane region" description="Helical" evidence="1">
    <location>
        <begin position="334"/>
        <end position="355"/>
    </location>
</feature>
<dbReference type="AlphaFoldDB" id="A0A8J3G1Y5"/>
<keyword evidence="4" id="KW-1185">Reference proteome</keyword>
<dbReference type="InterPro" id="IPR002656">
    <property type="entry name" value="Acyl_transf_3_dom"/>
</dbReference>
<dbReference type="InterPro" id="IPR050879">
    <property type="entry name" value="Acyltransferase_3"/>
</dbReference>
<feature type="transmembrane region" description="Helical" evidence="1">
    <location>
        <begin position="184"/>
        <end position="202"/>
    </location>
</feature>
<proteinExistence type="predicted"/>
<protein>
    <recommendedName>
        <fullName evidence="2">Acyltransferase 3 domain-containing protein</fullName>
    </recommendedName>
</protein>
<feature type="domain" description="Acyltransferase 3" evidence="2">
    <location>
        <begin position="28"/>
        <end position="355"/>
    </location>
</feature>
<dbReference type="GO" id="GO:0009103">
    <property type="term" value="P:lipopolysaccharide biosynthetic process"/>
    <property type="evidence" value="ECO:0007669"/>
    <property type="project" value="TreeGrafter"/>
</dbReference>
<accession>A0A8J3G1Y5</accession>
<feature type="transmembrane region" description="Helical" evidence="1">
    <location>
        <begin position="54"/>
        <end position="74"/>
    </location>
</feature>
<dbReference type="RefSeq" id="WP_189496276.1">
    <property type="nucleotide sequence ID" value="NZ_BMZH01000003.1"/>
</dbReference>
<comment type="caution">
    <text evidence="3">The sequence shown here is derived from an EMBL/GenBank/DDBJ whole genome shotgun (WGS) entry which is preliminary data.</text>
</comment>
<feature type="transmembrane region" description="Helical" evidence="1">
    <location>
        <begin position="243"/>
        <end position="262"/>
    </location>
</feature>
<feature type="transmembrane region" description="Helical" evidence="1">
    <location>
        <begin position="274"/>
        <end position="297"/>
    </location>
</feature>
<keyword evidence="1" id="KW-0472">Membrane</keyword>
<dbReference type="GO" id="GO:0016020">
    <property type="term" value="C:membrane"/>
    <property type="evidence" value="ECO:0007669"/>
    <property type="project" value="TreeGrafter"/>
</dbReference>
<dbReference type="Proteomes" id="UP000634004">
    <property type="component" value="Unassembled WGS sequence"/>
</dbReference>
<dbReference type="PANTHER" id="PTHR23028:SF53">
    <property type="entry name" value="ACYL_TRANSF_3 DOMAIN-CONTAINING PROTEIN"/>
    <property type="match status" value="1"/>
</dbReference>
<evidence type="ECO:0000256" key="1">
    <source>
        <dbReference type="SAM" id="Phobius"/>
    </source>
</evidence>
<reference evidence="3" key="1">
    <citation type="journal article" date="2014" name="Int. J. Syst. Evol. Microbiol.">
        <title>Complete genome sequence of Corynebacterium casei LMG S-19264T (=DSM 44701T), isolated from a smear-ripened cheese.</title>
        <authorList>
            <consortium name="US DOE Joint Genome Institute (JGI-PGF)"/>
            <person name="Walter F."/>
            <person name="Albersmeier A."/>
            <person name="Kalinowski J."/>
            <person name="Ruckert C."/>
        </authorList>
    </citation>
    <scope>NUCLEOTIDE SEQUENCE</scope>
    <source>
        <strain evidence="3">KCTC 32513</strain>
    </source>
</reference>
<feature type="transmembrane region" description="Helical" evidence="1">
    <location>
        <begin position="161"/>
        <end position="177"/>
    </location>
</feature>
<dbReference type="PANTHER" id="PTHR23028">
    <property type="entry name" value="ACETYLTRANSFERASE"/>
    <property type="match status" value="1"/>
</dbReference>
<keyword evidence="1" id="KW-1133">Transmembrane helix</keyword>
<evidence type="ECO:0000313" key="4">
    <source>
        <dbReference type="Proteomes" id="UP000634004"/>
    </source>
</evidence>
<organism evidence="3 4">
    <name type="scientific">Algimonas arctica</name>
    <dbReference type="NCBI Taxonomy" id="1479486"/>
    <lineage>
        <taxon>Bacteria</taxon>
        <taxon>Pseudomonadati</taxon>
        <taxon>Pseudomonadota</taxon>
        <taxon>Alphaproteobacteria</taxon>
        <taxon>Maricaulales</taxon>
        <taxon>Robiginitomaculaceae</taxon>
        <taxon>Algimonas</taxon>
    </lineage>
</organism>
<dbReference type="GO" id="GO:0016747">
    <property type="term" value="F:acyltransferase activity, transferring groups other than amino-acyl groups"/>
    <property type="evidence" value="ECO:0007669"/>
    <property type="project" value="InterPro"/>
</dbReference>
<feature type="transmembrane region" description="Helical" evidence="1">
    <location>
        <begin position="32"/>
        <end position="48"/>
    </location>
</feature>
<keyword evidence="1" id="KW-0812">Transmembrane</keyword>
<evidence type="ECO:0000259" key="2">
    <source>
        <dbReference type="Pfam" id="PF01757"/>
    </source>
</evidence>
<gene>
    <name evidence="3" type="ORF">GCM10009069_11220</name>
</gene>
<sequence length="375" mass="41910">MDMTSDIVARPRTHENAISAEARYGYIPGLDGLRAIAVLIVLVAHFGLSHIVPGGFGVTVFFFISGFLITRLLIAEAEKKGRVGLKDFYVRRAIRLFPALLGMTFVTTAVHVGLGLGSPVATEFAAANFYFTNYYQIAAQAVGAAPYMSWTPLWSLAVEEHFYMVFPALLVLTGLNWRRLTTVLLAVIVLVPIWRLAVSLIWPETAELYTYMATDARIDSIAYGCLFTLGLHQLRDPARLRVLIGWVPSVLAALVLFATFLIRDDMFRQVLRFSVQGLTLGVLLLNLYFGRVFQWAFPVLELAPLRWIGRVSYGLYLWHFPVLDLVERAELGTAPTVIIALAASFAITALSFYFWEQKFVTLRKRFGAHIVAPKA</sequence>
<reference evidence="3" key="2">
    <citation type="submission" date="2020-09" db="EMBL/GenBank/DDBJ databases">
        <authorList>
            <person name="Sun Q."/>
            <person name="Kim S."/>
        </authorList>
    </citation>
    <scope>NUCLEOTIDE SEQUENCE</scope>
    <source>
        <strain evidence="3">KCTC 32513</strain>
    </source>
</reference>
<evidence type="ECO:0000313" key="3">
    <source>
        <dbReference type="EMBL" id="GHA89823.1"/>
    </source>
</evidence>
<dbReference type="Pfam" id="PF01757">
    <property type="entry name" value="Acyl_transf_3"/>
    <property type="match status" value="1"/>
</dbReference>
<dbReference type="EMBL" id="BMZH01000003">
    <property type="protein sequence ID" value="GHA89823.1"/>
    <property type="molecule type" value="Genomic_DNA"/>
</dbReference>
<feature type="transmembrane region" description="Helical" evidence="1">
    <location>
        <begin position="94"/>
        <end position="114"/>
    </location>
</feature>